<evidence type="ECO:0000313" key="4">
    <source>
        <dbReference type="EMBL" id="MBA8792714.1"/>
    </source>
</evidence>
<dbReference type="Pfam" id="PF02517">
    <property type="entry name" value="Rce1-like"/>
    <property type="match status" value="1"/>
</dbReference>
<feature type="compositionally biased region" description="Polar residues" evidence="1">
    <location>
        <begin position="1"/>
        <end position="15"/>
    </location>
</feature>
<dbReference type="EMBL" id="JACGWT010000001">
    <property type="protein sequence ID" value="MBA8792714.1"/>
    <property type="molecule type" value="Genomic_DNA"/>
</dbReference>
<feature type="region of interest" description="Disordered" evidence="1">
    <location>
        <begin position="1"/>
        <end position="22"/>
    </location>
</feature>
<feature type="transmembrane region" description="Helical" evidence="2">
    <location>
        <begin position="70"/>
        <end position="93"/>
    </location>
</feature>
<dbReference type="Proteomes" id="UP000523079">
    <property type="component" value="Unassembled WGS sequence"/>
</dbReference>
<keyword evidence="5" id="KW-1185">Reference proteome</keyword>
<feature type="domain" description="CAAX prenyl protease 2/Lysostaphin resistance protein A-like" evidence="3">
    <location>
        <begin position="157"/>
        <end position="252"/>
    </location>
</feature>
<dbReference type="InterPro" id="IPR003675">
    <property type="entry name" value="Rce1/LyrA-like_dom"/>
</dbReference>
<protein>
    <recommendedName>
        <fullName evidence="3">CAAX prenyl protease 2/Lysostaphin resistance protein A-like domain-containing protein</fullName>
    </recommendedName>
</protein>
<evidence type="ECO:0000259" key="3">
    <source>
        <dbReference type="Pfam" id="PF02517"/>
    </source>
</evidence>
<evidence type="ECO:0000256" key="2">
    <source>
        <dbReference type="SAM" id="Phobius"/>
    </source>
</evidence>
<accession>A0A7W3IP81</accession>
<feature type="transmembrane region" description="Helical" evidence="2">
    <location>
        <begin position="216"/>
        <end position="233"/>
    </location>
</feature>
<proteinExistence type="predicted"/>
<organism evidence="4 5">
    <name type="scientific">Microlunatus kandeliicorticis</name>
    <dbReference type="NCBI Taxonomy" id="1759536"/>
    <lineage>
        <taxon>Bacteria</taxon>
        <taxon>Bacillati</taxon>
        <taxon>Actinomycetota</taxon>
        <taxon>Actinomycetes</taxon>
        <taxon>Propionibacteriales</taxon>
        <taxon>Propionibacteriaceae</taxon>
        <taxon>Microlunatus</taxon>
    </lineage>
</organism>
<keyword evidence="2" id="KW-0472">Membrane</keyword>
<feature type="transmembrane region" description="Helical" evidence="2">
    <location>
        <begin position="114"/>
        <end position="136"/>
    </location>
</feature>
<dbReference type="GO" id="GO:0080120">
    <property type="term" value="P:CAAX-box protein maturation"/>
    <property type="evidence" value="ECO:0007669"/>
    <property type="project" value="UniProtKB-ARBA"/>
</dbReference>
<feature type="transmembrane region" description="Helical" evidence="2">
    <location>
        <begin position="26"/>
        <end position="50"/>
    </location>
</feature>
<dbReference type="RefSeq" id="WP_182558329.1">
    <property type="nucleotide sequence ID" value="NZ_JACGWT010000001.1"/>
</dbReference>
<keyword evidence="2" id="KW-1133">Transmembrane helix</keyword>
<evidence type="ECO:0000256" key="1">
    <source>
        <dbReference type="SAM" id="MobiDB-lite"/>
    </source>
</evidence>
<gene>
    <name evidence="4" type="ORF">FHX74_000308</name>
</gene>
<evidence type="ECO:0000313" key="5">
    <source>
        <dbReference type="Proteomes" id="UP000523079"/>
    </source>
</evidence>
<keyword evidence="2" id="KW-0812">Transmembrane</keyword>
<sequence length="267" mass="28046">MSHTVAEPTTQQSPEPATGTGPGDSALLAAVPTVVLLGLLLMRCALIFVGDGAAYAVARALHLSPAWPTAVAASDLHVVAIDVITLLTLGLLLRRDGRSLRGVLGRFRAGEVPRGLLAFVIVLPAFVVATYLGNLAVYHGAPPATATGLATPSLPFALWTLTVMPVTVAFAEELLYRGTLQPAFAARIGRWPALVLVALGFGLQHAGLSALSVDAVVARVITTFLAGLVFGLLRRRFRTLWPLVIAHWLIDALFLGVPMVLAATGRM</sequence>
<name>A0A7W3IP81_9ACTN</name>
<feature type="transmembrane region" description="Helical" evidence="2">
    <location>
        <begin position="240"/>
        <end position="261"/>
    </location>
</feature>
<dbReference type="AlphaFoldDB" id="A0A7W3IP81"/>
<reference evidence="4 5" key="1">
    <citation type="submission" date="2020-07" db="EMBL/GenBank/DDBJ databases">
        <title>Sequencing the genomes of 1000 actinobacteria strains.</title>
        <authorList>
            <person name="Klenk H.-P."/>
        </authorList>
    </citation>
    <scope>NUCLEOTIDE SEQUENCE [LARGE SCALE GENOMIC DNA]</scope>
    <source>
        <strain evidence="4 5">DSM 100723</strain>
    </source>
</reference>
<feature type="transmembrane region" description="Helical" evidence="2">
    <location>
        <begin position="188"/>
        <end position="210"/>
    </location>
</feature>
<comment type="caution">
    <text evidence="4">The sequence shown here is derived from an EMBL/GenBank/DDBJ whole genome shotgun (WGS) entry which is preliminary data.</text>
</comment>
<dbReference type="GO" id="GO:0004175">
    <property type="term" value="F:endopeptidase activity"/>
    <property type="evidence" value="ECO:0007669"/>
    <property type="project" value="UniProtKB-ARBA"/>
</dbReference>
<feature type="transmembrane region" description="Helical" evidence="2">
    <location>
        <begin position="156"/>
        <end position="176"/>
    </location>
</feature>